<evidence type="ECO:0000256" key="1">
    <source>
        <dbReference type="SAM" id="Phobius"/>
    </source>
</evidence>
<reference evidence="3" key="1">
    <citation type="submission" date="2018-12" db="EMBL/GenBank/DDBJ databases">
        <title>Tengunoibacter tsumagoiensis gen. nov., sp. nov., Dictyobacter kobayashii sp. nov., D. alpinus sp. nov., and D. joshuensis sp. nov. and description of Dictyobacteraceae fam. nov. within the order Ktedonobacterales isolated from Tengu-no-mugimeshi.</title>
        <authorList>
            <person name="Wang C.M."/>
            <person name="Zheng Y."/>
            <person name="Sakai Y."/>
            <person name="Toyoda A."/>
            <person name="Minakuchi Y."/>
            <person name="Abe K."/>
            <person name="Yokota A."/>
            <person name="Yabe S."/>
        </authorList>
    </citation>
    <scope>NUCLEOTIDE SEQUENCE [LARGE SCALE GENOMIC DNA]</scope>
    <source>
        <strain evidence="3">Uno16</strain>
    </source>
</reference>
<protein>
    <submittedName>
        <fullName evidence="2">Uncharacterized protein</fullName>
    </submittedName>
</protein>
<keyword evidence="1" id="KW-1133">Transmembrane helix</keyword>
<dbReference type="EMBL" id="BIFT01000002">
    <property type="protein sequence ID" value="GCE30585.1"/>
    <property type="molecule type" value="Genomic_DNA"/>
</dbReference>
<keyword evidence="1" id="KW-0472">Membrane</keyword>
<gene>
    <name evidence="2" type="ORF">KDA_60690</name>
</gene>
<accession>A0A402BGS9</accession>
<keyword evidence="3" id="KW-1185">Reference proteome</keyword>
<evidence type="ECO:0000313" key="3">
    <source>
        <dbReference type="Proteomes" id="UP000287171"/>
    </source>
</evidence>
<feature type="transmembrane region" description="Helical" evidence="1">
    <location>
        <begin position="35"/>
        <end position="64"/>
    </location>
</feature>
<evidence type="ECO:0000313" key="2">
    <source>
        <dbReference type="EMBL" id="GCE30585.1"/>
    </source>
</evidence>
<sequence>MYAIGLSVALVVACWIAFRQRPKDGPWHTNTWLLLPLAILFISPVALFHIPIVLLIPLYLVLLVGLYFQSKRASQLWYRNPLLLILIALVIVVLFKGTLLTVFILGAVVLGSLNFIVRKLFPK</sequence>
<dbReference type="Proteomes" id="UP000287171">
    <property type="component" value="Unassembled WGS sequence"/>
</dbReference>
<proteinExistence type="predicted"/>
<name>A0A402BGS9_9CHLR</name>
<organism evidence="2 3">
    <name type="scientific">Dictyobacter alpinus</name>
    <dbReference type="NCBI Taxonomy" id="2014873"/>
    <lineage>
        <taxon>Bacteria</taxon>
        <taxon>Bacillati</taxon>
        <taxon>Chloroflexota</taxon>
        <taxon>Ktedonobacteria</taxon>
        <taxon>Ktedonobacterales</taxon>
        <taxon>Dictyobacteraceae</taxon>
        <taxon>Dictyobacter</taxon>
    </lineage>
</organism>
<feature type="transmembrane region" description="Helical" evidence="1">
    <location>
        <begin position="76"/>
        <end position="94"/>
    </location>
</feature>
<keyword evidence="1" id="KW-0812">Transmembrane</keyword>
<feature type="transmembrane region" description="Helical" evidence="1">
    <location>
        <begin position="100"/>
        <end position="117"/>
    </location>
</feature>
<comment type="caution">
    <text evidence="2">The sequence shown here is derived from an EMBL/GenBank/DDBJ whole genome shotgun (WGS) entry which is preliminary data.</text>
</comment>
<dbReference type="AlphaFoldDB" id="A0A402BGS9"/>